<feature type="domain" description="Lytic transglycosylase MltA" evidence="6">
    <location>
        <begin position="153"/>
        <end position="306"/>
    </location>
</feature>
<dbReference type="InterPro" id="IPR005300">
    <property type="entry name" value="MltA_B"/>
</dbReference>
<keyword evidence="4" id="KW-0961">Cell wall biogenesis/degradation</keyword>
<dbReference type="InterPro" id="IPR026044">
    <property type="entry name" value="MltA"/>
</dbReference>
<dbReference type="InterPro" id="IPR036908">
    <property type="entry name" value="RlpA-like_sf"/>
</dbReference>
<dbReference type="PIRSF" id="PIRSF019422">
    <property type="entry name" value="MltA"/>
    <property type="match status" value="1"/>
</dbReference>
<dbReference type="GO" id="GO:0008933">
    <property type="term" value="F:peptidoglycan lytic transglycosylase activity"/>
    <property type="evidence" value="ECO:0007669"/>
    <property type="project" value="TreeGrafter"/>
</dbReference>
<dbReference type="InterPro" id="IPR010611">
    <property type="entry name" value="3D_dom"/>
</dbReference>
<dbReference type="PANTHER" id="PTHR30124:SF0">
    <property type="entry name" value="MEMBRANE-BOUND LYTIC MUREIN TRANSGLYCOSYLASE A"/>
    <property type="match status" value="1"/>
</dbReference>
<sequence length="409" mass="46343">MLRYQHPTGLLYHFKTGMVMIFSFRCNLLTQLLTILLLAGCAMSQPYIQAIEPDDDLPIFLDDGDRANLLECARIHTGYLAKLPKSHQTNINGTRYSRDRLLDSMESFIDLLEQDLGQEAFSEQLRKNFTVIQAEGRRSRNGEMLVTGYYEPLIAGSLKRRPPYIYPLYRAPKSLITTKDPKTGKKKVGRIGNDGKLRPFWTRAEIDSANQPLKGNELVYLKDPLDAFLLHVQGSGRVLLPDNSERSVRFSAHNGHDYKSIGKLLVDEGKLTLQQSSIPAIRRYLEQHPEDEQRVLNQNPRYIFFRWGSDEPPKGSLGRPLTAGRSIAIDRKALPDTLFGWLETSIPVINKQGIIVDWQISRRFVLPQDSGAAIKGPGRVDLFWGNGPFAEIAAGNMKQAGRLYFFVKK</sequence>
<dbReference type="STRING" id="1121416.SAMN02745220_03018"/>
<name>A0A1M7YAN2_9BACT</name>
<dbReference type="RefSeq" id="WP_073614430.1">
    <property type="nucleotide sequence ID" value="NZ_FRFE01000015.1"/>
</dbReference>
<dbReference type="Gene3D" id="2.40.40.10">
    <property type="entry name" value="RlpA-like domain"/>
    <property type="match status" value="1"/>
</dbReference>
<dbReference type="GO" id="GO:0009253">
    <property type="term" value="P:peptidoglycan catabolic process"/>
    <property type="evidence" value="ECO:0007669"/>
    <property type="project" value="TreeGrafter"/>
</dbReference>
<evidence type="ECO:0000313" key="7">
    <source>
        <dbReference type="EMBL" id="SHO49694.1"/>
    </source>
</evidence>
<dbReference type="Pfam" id="PF03562">
    <property type="entry name" value="MltA"/>
    <property type="match status" value="1"/>
</dbReference>
<evidence type="ECO:0000313" key="8">
    <source>
        <dbReference type="Proteomes" id="UP000184603"/>
    </source>
</evidence>
<evidence type="ECO:0000256" key="2">
    <source>
        <dbReference type="ARBA" id="ARBA00012587"/>
    </source>
</evidence>
<dbReference type="PANTHER" id="PTHR30124">
    <property type="entry name" value="MEMBRANE-BOUND LYTIC MUREIN TRANSGLYCOSYLASE A"/>
    <property type="match status" value="1"/>
</dbReference>
<dbReference type="GO" id="GO:0004553">
    <property type="term" value="F:hydrolase activity, hydrolyzing O-glycosyl compounds"/>
    <property type="evidence" value="ECO:0007669"/>
    <property type="project" value="InterPro"/>
</dbReference>
<dbReference type="Pfam" id="PF06725">
    <property type="entry name" value="3D"/>
    <property type="match status" value="1"/>
</dbReference>
<evidence type="ECO:0000256" key="4">
    <source>
        <dbReference type="ARBA" id="ARBA00023316"/>
    </source>
</evidence>
<protein>
    <recommendedName>
        <fullName evidence="2">peptidoglycan lytic exotransglycosylase</fullName>
        <ecNumber evidence="2">4.2.2.n1</ecNumber>
    </recommendedName>
    <alternativeName>
        <fullName evidence="5">Murein hydrolase A</fullName>
    </alternativeName>
</protein>
<dbReference type="EC" id="4.2.2.n1" evidence="2"/>
<dbReference type="EMBL" id="FRFE01000015">
    <property type="protein sequence ID" value="SHO49694.1"/>
    <property type="molecule type" value="Genomic_DNA"/>
</dbReference>
<dbReference type="Gene3D" id="2.40.240.50">
    <property type="entry name" value="Barwin-like endoglucanases"/>
    <property type="match status" value="1"/>
</dbReference>
<dbReference type="GO" id="GO:0009254">
    <property type="term" value="P:peptidoglycan turnover"/>
    <property type="evidence" value="ECO:0007669"/>
    <property type="project" value="InterPro"/>
</dbReference>
<dbReference type="CDD" id="cd14485">
    <property type="entry name" value="mltA_like_LT_A"/>
    <property type="match status" value="1"/>
</dbReference>
<keyword evidence="8" id="KW-1185">Reference proteome</keyword>
<organism evidence="7 8">
    <name type="scientific">Desulfopila aestuarii DSM 18488</name>
    <dbReference type="NCBI Taxonomy" id="1121416"/>
    <lineage>
        <taxon>Bacteria</taxon>
        <taxon>Pseudomonadati</taxon>
        <taxon>Thermodesulfobacteriota</taxon>
        <taxon>Desulfobulbia</taxon>
        <taxon>Desulfobulbales</taxon>
        <taxon>Desulfocapsaceae</taxon>
        <taxon>Desulfopila</taxon>
    </lineage>
</organism>
<dbReference type="CDD" id="cd14668">
    <property type="entry name" value="mlta_B"/>
    <property type="match status" value="1"/>
</dbReference>
<dbReference type="SUPFAM" id="SSF50685">
    <property type="entry name" value="Barwin-like endoglucanases"/>
    <property type="match status" value="1"/>
</dbReference>
<keyword evidence="3" id="KW-0456">Lyase</keyword>
<dbReference type="SMART" id="SM00925">
    <property type="entry name" value="MltA"/>
    <property type="match status" value="1"/>
</dbReference>
<evidence type="ECO:0000259" key="6">
    <source>
        <dbReference type="SMART" id="SM00925"/>
    </source>
</evidence>
<proteinExistence type="predicted"/>
<accession>A0A1M7YAN2</accession>
<comment type="catalytic activity">
    <reaction evidence="1">
        <text>Exolytic cleavage of the (1-&gt;4)-beta-glycosidic linkage between N-acetylmuramic acid (MurNAc) and N-acetylglucosamine (GlcNAc) residues in peptidoglycan, from either the reducing or the non-reducing ends of the peptidoglycan chains, with concomitant formation of a 1,6-anhydrobond in the MurNAc residue.</text>
        <dbReference type="EC" id="4.2.2.n1"/>
    </reaction>
</comment>
<evidence type="ECO:0000256" key="5">
    <source>
        <dbReference type="ARBA" id="ARBA00030918"/>
    </source>
</evidence>
<dbReference type="Proteomes" id="UP000184603">
    <property type="component" value="Unassembled WGS sequence"/>
</dbReference>
<gene>
    <name evidence="7" type="ORF">SAMN02745220_03018</name>
</gene>
<evidence type="ECO:0000256" key="1">
    <source>
        <dbReference type="ARBA" id="ARBA00001420"/>
    </source>
</evidence>
<reference evidence="7 8" key="1">
    <citation type="submission" date="2016-12" db="EMBL/GenBank/DDBJ databases">
        <authorList>
            <person name="Song W.-J."/>
            <person name="Kurnit D.M."/>
        </authorList>
    </citation>
    <scope>NUCLEOTIDE SEQUENCE [LARGE SCALE GENOMIC DNA]</scope>
    <source>
        <strain evidence="7 8">DSM 18488</strain>
    </source>
</reference>
<dbReference type="GO" id="GO:0071555">
    <property type="term" value="P:cell wall organization"/>
    <property type="evidence" value="ECO:0007669"/>
    <property type="project" value="UniProtKB-KW"/>
</dbReference>
<dbReference type="OrthoDB" id="9783686at2"/>
<dbReference type="GO" id="GO:0019867">
    <property type="term" value="C:outer membrane"/>
    <property type="evidence" value="ECO:0007669"/>
    <property type="project" value="InterPro"/>
</dbReference>
<dbReference type="AlphaFoldDB" id="A0A1M7YAN2"/>
<evidence type="ECO:0000256" key="3">
    <source>
        <dbReference type="ARBA" id="ARBA00023239"/>
    </source>
</evidence>